<feature type="binding site" evidence="3">
    <location>
        <position position="136"/>
    </location>
    <ligand>
        <name>Zn(2+)</name>
        <dbReference type="ChEBI" id="CHEBI:29105"/>
    </ligand>
</feature>
<feature type="binding site" evidence="3">
    <location>
        <begin position="110"/>
        <end position="113"/>
    </location>
    <ligand>
        <name>NAD(+)</name>
        <dbReference type="ChEBI" id="CHEBI:57540"/>
    </ligand>
</feature>
<keyword evidence="1" id="KW-0808">Transferase</keyword>
<keyword evidence="2 3" id="KW-0520">NAD</keyword>
<feature type="binding site" evidence="3">
    <location>
        <position position="239"/>
    </location>
    <ligand>
        <name>NAD(+)</name>
        <dbReference type="ChEBI" id="CHEBI:57540"/>
    </ligand>
</feature>
<evidence type="ECO:0000256" key="1">
    <source>
        <dbReference type="ARBA" id="ARBA00022679"/>
    </source>
</evidence>
<reference evidence="6 7" key="1">
    <citation type="submission" date="2019-11" db="EMBL/GenBank/DDBJ databases">
        <title>Using colonization assays and comparative genomics to discover symbiosis behaviors and factors in Vibrio fischeri.</title>
        <authorList>
            <person name="Bongrand C."/>
            <person name="Moriano-Gutierrez S."/>
            <person name="Arevalo P."/>
            <person name="Mcfall-Ngai M."/>
            <person name="Visick K."/>
            <person name="Polz M.F."/>
            <person name="Ruby E.G."/>
        </authorList>
    </citation>
    <scope>NUCLEOTIDE SEQUENCE [LARGE SCALE GENOMIC DNA]</scope>
    <source>
        <strain evidence="7">emors.3.2</strain>
    </source>
</reference>
<comment type="catalytic activity">
    <reaction evidence="3">
        <text>N(6)-succinyl-L-lysyl-[protein] + NAD(+) + H2O = 2''-O-succinyl-ADP-D-ribose + nicotinamide + L-lysyl-[protein]</text>
        <dbReference type="Rhea" id="RHEA:47668"/>
        <dbReference type="Rhea" id="RHEA-COMP:9752"/>
        <dbReference type="Rhea" id="RHEA-COMP:11877"/>
        <dbReference type="ChEBI" id="CHEBI:15377"/>
        <dbReference type="ChEBI" id="CHEBI:17154"/>
        <dbReference type="ChEBI" id="CHEBI:29969"/>
        <dbReference type="ChEBI" id="CHEBI:57540"/>
        <dbReference type="ChEBI" id="CHEBI:87830"/>
        <dbReference type="ChEBI" id="CHEBI:87832"/>
    </reaction>
</comment>
<comment type="caution">
    <text evidence="3 4">Lacks conserved residue(s) required for the propagation of feature annotation.</text>
</comment>
<dbReference type="SUPFAM" id="SSF52467">
    <property type="entry name" value="DHS-like NAD/FAD-binding domain"/>
    <property type="match status" value="1"/>
</dbReference>
<dbReference type="InterPro" id="IPR029035">
    <property type="entry name" value="DHS-like_NAD/FAD-binding_dom"/>
</dbReference>
<dbReference type="Proteomes" id="UP000435323">
    <property type="component" value="Unassembled WGS sequence"/>
</dbReference>
<sequence length="253" mass="28156">MHGRVSVRIKLIKDDAMLFPYKNIVILTGAGISAESGIQTFRASDGLWENHRIEDVATPEGFLNDPDLVQDFYNKRRALLKSDNIQPNAAHKALAKLEKELDGTVTIVTQNIDDLHERGGSTNVIHMHGELNKIRCEESNQVFECTDDIHTGDLCHCCQIPAQLRPHVVWFGEMPLEMGKIHEALNQADLFISIGTSGSVYPAAGFVHEARLHGAHTIEINLEPSAVDDEFEEKRYGKAGELVPELVSELLEI</sequence>
<comment type="cofactor">
    <cofactor evidence="3">
        <name>Zn(2+)</name>
        <dbReference type="ChEBI" id="CHEBI:29105"/>
    </cofactor>
    <text evidence="3">Binds 1 zinc ion per subunit.</text>
</comment>
<dbReference type="InterPro" id="IPR050134">
    <property type="entry name" value="NAD-dep_sirtuin_deacylases"/>
</dbReference>
<dbReference type="CDD" id="cd01412">
    <property type="entry name" value="SIRT5_Af1_CobB"/>
    <property type="match status" value="1"/>
</dbReference>
<dbReference type="InterPro" id="IPR027546">
    <property type="entry name" value="Sirtuin_class_III"/>
</dbReference>
<keyword evidence="3" id="KW-0963">Cytoplasm</keyword>
<dbReference type="GO" id="GO:0017136">
    <property type="term" value="F:histone deacetylase activity, NAD-dependent"/>
    <property type="evidence" value="ECO:0007669"/>
    <property type="project" value="TreeGrafter"/>
</dbReference>
<dbReference type="HAMAP" id="MF_01121">
    <property type="entry name" value="Sirtuin_ClassIII"/>
    <property type="match status" value="1"/>
</dbReference>
<dbReference type="RefSeq" id="WP_336495317.1">
    <property type="nucleotide sequence ID" value="NZ_WOBO01000004.1"/>
</dbReference>
<comment type="similarity">
    <text evidence="3">Belongs to the sirtuin family. Class III subfamily.</text>
</comment>
<feature type="binding site" evidence="3">
    <location>
        <position position="155"/>
    </location>
    <ligand>
        <name>Zn(2+)</name>
        <dbReference type="ChEBI" id="CHEBI:29105"/>
    </ligand>
</feature>
<dbReference type="GO" id="GO:0036055">
    <property type="term" value="F:protein-succinyllysine desuccinylase activity"/>
    <property type="evidence" value="ECO:0007669"/>
    <property type="project" value="UniProtKB-UniRule"/>
</dbReference>
<evidence type="ECO:0000259" key="5">
    <source>
        <dbReference type="PROSITE" id="PS50305"/>
    </source>
</evidence>
<dbReference type="Gene3D" id="3.30.1600.10">
    <property type="entry name" value="SIR2/SIRT2 'Small Domain"/>
    <property type="match status" value="1"/>
</dbReference>
<dbReference type="Pfam" id="PF02146">
    <property type="entry name" value="SIR2"/>
    <property type="match status" value="1"/>
</dbReference>
<dbReference type="InterPro" id="IPR026590">
    <property type="entry name" value="Ssirtuin_cat_dom"/>
</dbReference>
<dbReference type="InterPro" id="IPR003000">
    <property type="entry name" value="Sirtuin"/>
</dbReference>
<dbReference type="PANTHER" id="PTHR11085:SF4">
    <property type="entry name" value="NAD-DEPENDENT PROTEIN DEACYLASE"/>
    <property type="match status" value="1"/>
</dbReference>
<comment type="function">
    <text evidence="3">NAD-dependent lysine deacetylase and desuccinylase that specifically removes acetyl and succinyl groups on target proteins. Modulates the activities of several proteins which are inactive in their acylated form.</text>
</comment>
<comment type="catalytic activity">
    <reaction evidence="3">
        <text>N(6)-acetyl-L-lysyl-[protein] + NAD(+) + H2O = 2''-O-acetyl-ADP-D-ribose + nicotinamide + L-lysyl-[protein]</text>
        <dbReference type="Rhea" id="RHEA:43636"/>
        <dbReference type="Rhea" id="RHEA-COMP:9752"/>
        <dbReference type="Rhea" id="RHEA-COMP:10731"/>
        <dbReference type="ChEBI" id="CHEBI:15377"/>
        <dbReference type="ChEBI" id="CHEBI:17154"/>
        <dbReference type="ChEBI" id="CHEBI:29969"/>
        <dbReference type="ChEBI" id="CHEBI:57540"/>
        <dbReference type="ChEBI" id="CHEBI:61930"/>
        <dbReference type="ChEBI" id="CHEBI:83767"/>
        <dbReference type="EC" id="2.3.1.286"/>
    </reaction>
</comment>
<comment type="subcellular location">
    <subcellularLocation>
        <location evidence="3">Cytoplasm</location>
    </subcellularLocation>
</comment>
<feature type="binding site" evidence="3">
    <location>
        <begin position="29"/>
        <end position="48"/>
    </location>
    <ligand>
        <name>NAD(+)</name>
        <dbReference type="ChEBI" id="CHEBI:57540"/>
    </ligand>
</feature>
<keyword evidence="3" id="KW-0479">Metal-binding</keyword>
<dbReference type="PANTHER" id="PTHR11085">
    <property type="entry name" value="NAD-DEPENDENT PROTEIN DEACYLASE SIRTUIN-5, MITOCHONDRIAL-RELATED"/>
    <property type="match status" value="1"/>
</dbReference>
<dbReference type="GO" id="GO:0070403">
    <property type="term" value="F:NAD+ binding"/>
    <property type="evidence" value="ECO:0007669"/>
    <property type="project" value="UniProtKB-UniRule"/>
</dbReference>
<dbReference type="Gene3D" id="3.40.50.1220">
    <property type="entry name" value="TPP-binding domain"/>
    <property type="match status" value="1"/>
</dbReference>
<evidence type="ECO:0000256" key="4">
    <source>
        <dbReference type="PROSITE-ProRule" id="PRU00236"/>
    </source>
</evidence>
<comment type="domain">
    <text evidence="3">2 residues (Tyr-73 and Arg-76) present in a large hydrophobic pocket are probably involved in substrate specificity. They are important for desuccinylation activity, but dispensable for deacetylation activity.</text>
</comment>
<dbReference type="GO" id="GO:0008270">
    <property type="term" value="F:zinc ion binding"/>
    <property type="evidence" value="ECO:0007669"/>
    <property type="project" value="UniProtKB-UniRule"/>
</dbReference>
<feature type="binding site" evidence="3">
    <location>
        <begin position="221"/>
        <end position="223"/>
    </location>
    <ligand>
        <name>NAD(+)</name>
        <dbReference type="ChEBI" id="CHEBI:57540"/>
    </ligand>
</feature>
<protein>
    <recommendedName>
        <fullName evidence="3">NAD-dependent protein deacylase</fullName>
        <ecNumber evidence="3">2.3.1.286</ecNumber>
    </recommendedName>
    <alternativeName>
        <fullName evidence="3">Regulatory protein SIR2 homolog</fullName>
    </alternativeName>
</protein>
<dbReference type="EMBL" id="WOBO01000004">
    <property type="protein sequence ID" value="MUK44290.1"/>
    <property type="molecule type" value="Genomic_DNA"/>
</dbReference>
<dbReference type="EC" id="2.3.1.286" evidence="3"/>
<feature type="binding site" evidence="3">
    <location>
        <position position="73"/>
    </location>
    <ligand>
        <name>substrate</name>
    </ligand>
</feature>
<dbReference type="PROSITE" id="PS50305">
    <property type="entry name" value="SIRTUIN"/>
    <property type="match status" value="1"/>
</dbReference>
<evidence type="ECO:0000256" key="2">
    <source>
        <dbReference type="ARBA" id="ARBA00023027"/>
    </source>
</evidence>
<organism evidence="6 7">
    <name type="scientific">Aliivibrio fischeri</name>
    <name type="common">Vibrio fischeri</name>
    <dbReference type="NCBI Taxonomy" id="668"/>
    <lineage>
        <taxon>Bacteria</taxon>
        <taxon>Pseudomonadati</taxon>
        <taxon>Pseudomonadota</taxon>
        <taxon>Gammaproteobacteria</taxon>
        <taxon>Vibrionales</taxon>
        <taxon>Vibrionaceae</taxon>
        <taxon>Aliivibrio</taxon>
    </lineage>
</organism>
<feature type="binding site" evidence="3">
    <location>
        <begin position="195"/>
        <end position="197"/>
    </location>
    <ligand>
        <name>NAD(+)</name>
        <dbReference type="ChEBI" id="CHEBI:57540"/>
    </ligand>
</feature>
<dbReference type="GO" id="GO:0036054">
    <property type="term" value="F:protein-malonyllysine demalonylase activity"/>
    <property type="evidence" value="ECO:0007669"/>
    <property type="project" value="InterPro"/>
</dbReference>
<feature type="binding site" evidence="3">
    <location>
        <position position="76"/>
    </location>
    <ligand>
        <name>substrate</name>
    </ligand>
</feature>
<feature type="domain" description="Deacetylase sirtuin-type" evidence="5">
    <location>
        <begin position="2"/>
        <end position="253"/>
    </location>
</feature>
<dbReference type="AlphaFoldDB" id="A0A6N3Z1N2"/>
<dbReference type="GO" id="GO:0005737">
    <property type="term" value="C:cytoplasm"/>
    <property type="evidence" value="ECO:0007669"/>
    <property type="project" value="UniProtKB-SubCell"/>
</dbReference>
<gene>
    <name evidence="3 6" type="primary">cobB</name>
    <name evidence="6" type="ORF">GNP77_02745</name>
</gene>
<feature type="active site" description="Proton acceptor" evidence="3">
    <location>
        <position position="128"/>
    </location>
</feature>
<evidence type="ECO:0000313" key="6">
    <source>
        <dbReference type="EMBL" id="MUK44290.1"/>
    </source>
</evidence>
<name>A0A6N3Z1N2_ALIFS</name>
<keyword evidence="3" id="KW-0862">Zinc</keyword>
<evidence type="ECO:0000256" key="3">
    <source>
        <dbReference type="HAMAP-Rule" id="MF_01121"/>
    </source>
</evidence>
<accession>A0A6N3Z1N2</accession>
<evidence type="ECO:0000313" key="7">
    <source>
        <dbReference type="Proteomes" id="UP000435323"/>
    </source>
</evidence>
<comment type="caution">
    <text evidence="6">The sequence shown here is derived from an EMBL/GenBank/DDBJ whole genome shotgun (WGS) entry which is preliminary data.</text>
</comment>
<dbReference type="NCBIfam" id="NF001755">
    <property type="entry name" value="PRK00481.1-5"/>
    <property type="match status" value="1"/>
</dbReference>
<dbReference type="InterPro" id="IPR026591">
    <property type="entry name" value="Sirtuin_cat_small_dom_sf"/>
</dbReference>
<proteinExistence type="inferred from homology"/>